<reference evidence="3 4" key="1">
    <citation type="submission" date="2019-07" db="EMBL/GenBank/DDBJ databases">
        <title>Whole genome shotgun sequence of Microbacterium aerolatum NBRC 103071.</title>
        <authorList>
            <person name="Hosoyama A."/>
            <person name="Uohara A."/>
            <person name="Ohji S."/>
            <person name="Ichikawa N."/>
        </authorList>
    </citation>
    <scope>NUCLEOTIDE SEQUENCE [LARGE SCALE GENOMIC DNA]</scope>
    <source>
        <strain evidence="3 4">NBRC 103071</strain>
    </source>
</reference>
<gene>
    <name evidence="3" type="ORF">MAE01_06570</name>
</gene>
<organism evidence="3 4">
    <name type="scientific">Microbacterium aerolatum</name>
    <dbReference type="NCBI Taxonomy" id="153731"/>
    <lineage>
        <taxon>Bacteria</taxon>
        <taxon>Bacillati</taxon>
        <taxon>Actinomycetota</taxon>
        <taxon>Actinomycetes</taxon>
        <taxon>Micrococcales</taxon>
        <taxon>Microbacteriaceae</taxon>
        <taxon>Microbacterium</taxon>
    </lineage>
</organism>
<feature type="compositionally biased region" description="Acidic residues" evidence="1">
    <location>
        <begin position="176"/>
        <end position="192"/>
    </location>
</feature>
<feature type="domain" description="HNH nuclease" evidence="2">
    <location>
        <begin position="417"/>
        <end position="469"/>
    </location>
</feature>
<dbReference type="AlphaFoldDB" id="A0A511AFN5"/>
<keyword evidence="4" id="KW-1185">Reference proteome</keyword>
<evidence type="ECO:0000313" key="3">
    <source>
        <dbReference type="EMBL" id="GEK85481.1"/>
    </source>
</evidence>
<dbReference type="InterPro" id="IPR003870">
    <property type="entry name" value="DUF222"/>
</dbReference>
<feature type="region of interest" description="Disordered" evidence="1">
    <location>
        <begin position="278"/>
        <end position="316"/>
    </location>
</feature>
<feature type="region of interest" description="Disordered" evidence="1">
    <location>
        <begin position="172"/>
        <end position="198"/>
    </location>
</feature>
<dbReference type="CDD" id="cd00085">
    <property type="entry name" value="HNHc"/>
    <property type="match status" value="1"/>
</dbReference>
<evidence type="ECO:0000313" key="4">
    <source>
        <dbReference type="Proteomes" id="UP000321225"/>
    </source>
</evidence>
<dbReference type="Gene3D" id="1.10.30.50">
    <property type="match status" value="1"/>
</dbReference>
<dbReference type="Proteomes" id="UP000321225">
    <property type="component" value="Unassembled WGS sequence"/>
</dbReference>
<dbReference type="EMBL" id="BJUW01000002">
    <property type="protein sequence ID" value="GEK85481.1"/>
    <property type="molecule type" value="Genomic_DNA"/>
</dbReference>
<dbReference type="RefSeq" id="WP_186806099.1">
    <property type="nucleotide sequence ID" value="NZ_BJUW01000002.1"/>
</dbReference>
<dbReference type="Pfam" id="PF13391">
    <property type="entry name" value="HNH_2"/>
    <property type="match status" value="1"/>
</dbReference>
<comment type="caution">
    <text evidence="3">The sequence shown here is derived from an EMBL/GenBank/DDBJ whole genome shotgun (WGS) entry which is preliminary data.</text>
</comment>
<proteinExistence type="predicted"/>
<evidence type="ECO:0000259" key="2">
    <source>
        <dbReference type="SMART" id="SM00507"/>
    </source>
</evidence>
<dbReference type="Pfam" id="PF02720">
    <property type="entry name" value="DUF222"/>
    <property type="match status" value="1"/>
</dbReference>
<dbReference type="InterPro" id="IPR003615">
    <property type="entry name" value="HNH_nuc"/>
</dbReference>
<accession>A0A511AFN5</accession>
<evidence type="ECO:0000256" key="1">
    <source>
        <dbReference type="SAM" id="MobiDB-lite"/>
    </source>
</evidence>
<dbReference type="SMART" id="SM00507">
    <property type="entry name" value="HNHc"/>
    <property type="match status" value="1"/>
</dbReference>
<sequence length="526" mass="56575">MTSLVQELESIDRRLADAMASSTAHDGVRLASDGELVETLQVLGRIQRRLDGAITETTDRVVERDQCERAARLTTQVGCRDASDLLRRVLCVDGYTARRYVTAAAGTHRDLDITSGALLPARYPELAAALLGGEVSLSGFLACVTPLQKHARLGAAERLSADAVLARLATGRPLDGAEDTSADMDESPEIDPDEQRAPVPTTDELAGLAAHIINRLDPDGAEPTDRAAKRRRHLTIGRLRDGSVPVRGELLPEVAAQLQKLIDSLLNPRVDPDAPVCGTVQFRPSDETPPADDASDAGVARSDGVPAHRVESPPPEVADLRTHAQKRHDAFATILGVAAASGGMPQAGGAAPTLVVSITASDFANGTGRATIEGPGYDVPFGVAAHAGCAGGVQRVLFDDNGAIIAIGTSARIFNAHQRRAIVLRDRNCLIPGCDIPAEWCEIHHVTEHSRGGPTHTDNGVPLCWHHHRALDQGHWYIRMRNGRPEIRGPNWWDPWALWRSPHLDYAAVDQALETGREREPAWGSW</sequence>
<protein>
    <recommendedName>
        <fullName evidence="2">HNH nuclease domain-containing protein</fullName>
    </recommendedName>
</protein>
<name>A0A511AFN5_9MICO</name>